<dbReference type="AlphaFoldDB" id="A0A0F9TCZ0"/>
<organism evidence="1">
    <name type="scientific">marine sediment metagenome</name>
    <dbReference type="NCBI Taxonomy" id="412755"/>
    <lineage>
        <taxon>unclassified sequences</taxon>
        <taxon>metagenomes</taxon>
        <taxon>ecological metagenomes</taxon>
    </lineage>
</organism>
<gene>
    <name evidence="1" type="ORF">LCGC14_0744430</name>
</gene>
<protein>
    <submittedName>
        <fullName evidence="1">Uncharacterized protein</fullName>
    </submittedName>
</protein>
<evidence type="ECO:0000313" key="1">
    <source>
        <dbReference type="EMBL" id="KKN39338.1"/>
    </source>
</evidence>
<accession>A0A0F9TCZ0</accession>
<comment type="caution">
    <text evidence="1">The sequence shown here is derived from an EMBL/GenBank/DDBJ whole genome shotgun (WGS) entry which is preliminary data.</text>
</comment>
<reference evidence="1" key="1">
    <citation type="journal article" date="2015" name="Nature">
        <title>Complex archaea that bridge the gap between prokaryotes and eukaryotes.</title>
        <authorList>
            <person name="Spang A."/>
            <person name="Saw J.H."/>
            <person name="Jorgensen S.L."/>
            <person name="Zaremba-Niedzwiedzka K."/>
            <person name="Martijn J."/>
            <person name="Lind A.E."/>
            <person name="van Eijk R."/>
            <person name="Schleper C."/>
            <person name="Guy L."/>
            <person name="Ettema T.J."/>
        </authorList>
    </citation>
    <scope>NUCLEOTIDE SEQUENCE</scope>
</reference>
<name>A0A0F9TCZ0_9ZZZZ</name>
<proteinExistence type="predicted"/>
<sequence length="77" mass="8331">MTGGRLRAVAILRGGGVRRFRSARQLETFMAREEYLVVNIGRSDRAAVEECQALQSMLISAMKGGIGKILPGVTTAH</sequence>
<dbReference type="EMBL" id="LAZR01001770">
    <property type="protein sequence ID" value="KKN39338.1"/>
    <property type="molecule type" value="Genomic_DNA"/>
</dbReference>